<organism evidence="5 6">
    <name type="scientific">Gemella sanguinis</name>
    <dbReference type="NCBI Taxonomy" id="84135"/>
    <lineage>
        <taxon>Bacteria</taxon>
        <taxon>Bacillati</taxon>
        <taxon>Bacillota</taxon>
        <taxon>Bacilli</taxon>
        <taxon>Bacillales</taxon>
        <taxon>Gemellaceae</taxon>
        <taxon>Gemella</taxon>
    </lineage>
</organism>
<keyword evidence="2" id="KW-0378">Hydrolase</keyword>
<dbReference type="CDD" id="cd17748">
    <property type="entry name" value="BRCT_DNA_ligase_like"/>
    <property type="match status" value="1"/>
</dbReference>
<dbReference type="GO" id="GO:0005829">
    <property type="term" value="C:cytosol"/>
    <property type="evidence" value="ECO:0007669"/>
    <property type="project" value="TreeGrafter"/>
</dbReference>
<evidence type="ECO:0000313" key="6">
    <source>
        <dbReference type="Proteomes" id="UP000235670"/>
    </source>
</evidence>
<dbReference type="InterPro" id="IPR006054">
    <property type="entry name" value="DnaQ"/>
</dbReference>
<protein>
    <submittedName>
        <fullName evidence="5">Exonuclease</fullName>
    </submittedName>
</protein>
<gene>
    <name evidence="5" type="ORF">CJ218_07640</name>
</gene>
<name>A0A2N6SD36_9BACL</name>
<dbReference type="Proteomes" id="UP000235670">
    <property type="component" value="Unassembled WGS sequence"/>
</dbReference>
<keyword evidence="1" id="KW-0540">Nuclease</keyword>
<accession>A0A2N6SD36</accession>
<dbReference type="GO" id="GO:0003677">
    <property type="term" value="F:DNA binding"/>
    <property type="evidence" value="ECO:0007669"/>
    <property type="project" value="InterPro"/>
</dbReference>
<dbReference type="GO" id="GO:0045004">
    <property type="term" value="P:DNA replication proofreading"/>
    <property type="evidence" value="ECO:0007669"/>
    <property type="project" value="TreeGrafter"/>
</dbReference>
<evidence type="ECO:0000313" key="5">
    <source>
        <dbReference type="EMBL" id="PMC51865.1"/>
    </source>
</evidence>
<dbReference type="CDD" id="cd06127">
    <property type="entry name" value="DEDDh"/>
    <property type="match status" value="1"/>
</dbReference>
<dbReference type="InterPro" id="IPR012337">
    <property type="entry name" value="RNaseH-like_sf"/>
</dbReference>
<dbReference type="InterPro" id="IPR036420">
    <property type="entry name" value="BRCT_dom_sf"/>
</dbReference>
<dbReference type="GO" id="GO:0003887">
    <property type="term" value="F:DNA-directed DNA polymerase activity"/>
    <property type="evidence" value="ECO:0007669"/>
    <property type="project" value="InterPro"/>
</dbReference>
<proteinExistence type="predicted"/>
<dbReference type="InterPro" id="IPR013520">
    <property type="entry name" value="Ribonucl_H"/>
</dbReference>
<dbReference type="Pfam" id="PF00929">
    <property type="entry name" value="RNase_T"/>
    <property type="match status" value="1"/>
</dbReference>
<dbReference type="Pfam" id="PF00533">
    <property type="entry name" value="BRCT"/>
    <property type="match status" value="1"/>
</dbReference>
<dbReference type="PANTHER" id="PTHR30231">
    <property type="entry name" value="DNA POLYMERASE III SUBUNIT EPSILON"/>
    <property type="match status" value="1"/>
</dbReference>
<dbReference type="FunFam" id="3.30.420.10:FF:000045">
    <property type="entry name" value="3'-5' exonuclease DinG"/>
    <property type="match status" value="1"/>
</dbReference>
<dbReference type="PROSITE" id="PS50172">
    <property type="entry name" value="BRCT"/>
    <property type="match status" value="1"/>
</dbReference>
<dbReference type="OrthoDB" id="9776650at2"/>
<evidence type="ECO:0000256" key="2">
    <source>
        <dbReference type="ARBA" id="ARBA00022801"/>
    </source>
</evidence>
<evidence type="ECO:0000256" key="1">
    <source>
        <dbReference type="ARBA" id="ARBA00022722"/>
    </source>
</evidence>
<dbReference type="SMART" id="SM00479">
    <property type="entry name" value="EXOIII"/>
    <property type="match status" value="1"/>
</dbReference>
<dbReference type="SUPFAM" id="SSF52113">
    <property type="entry name" value="BRCT domain"/>
    <property type="match status" value="1"/>
</dbReference>
<dbReference type="PANTHER" id="PTHR30231:SF41">
    <property type="entry name" value="DNA POLYMERASE III SUBUNIT EPSILON"/>
    <property type="match status" value="1"/>
</dbReference>
<evidence type="ECO:0000259" key="4">
    <source>
        <dbReference type="PROSITE" id="PS50172"/>
    </source>
</evidence>
<dbReference type="GO" id="GO:0008408">
    <property type="term" value="F:3'-5' exonuclease activity"/>
    <property type="evidence" value="ECO:0007669"/>
    <property type="project" value="TreeGrafter"/>
</dbReference>
<dbReference type="Gene3D" id="3.40.50.10190">
    <property type="entry name" value="BRCT domain"/>
    <property type="match status" value="1"/>
</dbReference>
<feature type="domain" description="BRCT" evidence="4">
    <location>
        <begin position="221"/>
        <end position="314"/>
    </location>
</feature>
<dbReference type="Gene3D" id="3.30.420.10">
    <property type="entry name" value="Ribonuclease H-like superfamily/Ribonuclease H"/>
    <property type="match status" value="1"/>
</dbReference>
<dbReference type="AlphaFoldDB" id="A0A2N6SD36"/>
<dbReference type="NCBIfam" id="TIGR00573">
    <property type="entry name" value="dnaq"/>
    <property type="match status" value="1"/>
</dbReference>
<keyword evidence="3 5" id="KW-0269">Exonuclease</keyword>
<reference evidence="5 6" key="1">
    <citation type="submission" date="2017-09" db="EMBL/GenBank/DDBJ databases">
        <title>Bacterial strain isolated from the female urinary microbiota.</title>
        <authorList>
            <person name="Thomas-White K."/>
            <person name="Kumar N."/>
            <person name="Forster S."/>
            <person name="Putonti C."/>
            <person name="Lawley T."/>
            <person name="Wolfe A.J."/>
        </authorList>
    </citation>
    <scope>NUCLEOTIDE SEQUENCE [LARGE SCALE GENOMIC DNA]</scope>
    <source>
        <strain evidence="5 6">UMB0186</strain>
    </source>
</reference>
<dbReference type="RefSeq" id="WP_102190167.1">
    <property type="nucleotide sequence ID" value="NZ_PNGT01000009.1"/>
</dbReference>
<sequence>MSNNTNFNILENKRKNKGNSIISNPNKYVVIDIETTGLDPKYCEIIELAAIKYDNNKEIARFNSLVKPDYEIDSFITSLTGITNEMVKSAPKISEIIIDFYNFIKDDILIGHCIHFDINFIYDILINENITLNNDYINIKRFANKILPQLHNKKLSTLASHYNIILPKHRALDDCITTNECYQKFLQDIDEKFQTFDKFKKLFSNDYYKAKNIKSTTLDFNEDHPLFNKTCVFTGTLEHFVRRDAMQFVVNLGGFCGDNVTKKTNYLVLGNLEFSSNIKNGKSNKLKKAEKLILSGQDLKIISENIFLDLLNEV</sequence>
<dbReference type="SUPFAM" id="SSF53098">
    <property type="entry name" value="Ribonuclease H-like"/>
    <property type="match status" value="1"/>
</dbReference>
<evidence type="ECO:0000256" key="3">
    <source>
        <dbReference type="ARBA" id="ARBA00022839"/>
    </source>
</evidence>
<dbReference type="InterPro" id="IPR001357">
    <property type="entry name" value="BRCT_dom"/>
</dbReference>
<comment type="caution">
    <text evidence="5">The sequence shown here is derived from an EMBL/GenBank/DDBJ whole genome shotgun (WGS) entry which is preliminary data.</text>
</comment>
<dbReference type="InterPro" id="IPR036397">
    <property type="entry name" value="RNaseH_sf"/>
</dbReference>
<dbReference type="EMBL" id="PNGT01000009">
    <property type="protein sequence ID" value="PMC51865.1"/>
    <property type="molecule type" value="Genomic_DNA"/>
</dbReference>